<dbReference type="InterPro" id="IPR052340">
    <property type="entry name" value="RNase_Y/CdgJ"/>
</dbReference>
<dbReference type="Proteomes" id="UP000259465">
    <property type="component" value="Chromosome"/>
</dbReference>
<proteinExistence type="predicted"/>
<evidence type="ECO:0000313" key="3">
    <source>
        <dbReference type="Proteomes" id="UP000259465"/>
    </source>
</evidence>
<evidence type="ECO:0000259" key="1">
    <source>
        <dbReference type="PROSITE" id="PS51833"/>
    </source>
</evidence>
<feature type="domain" description="HDOD" evidence="1">
    <location>
        <begin position="14"/>
        <end position="205"/>
    </location>
</feature>
<dbReference type="RefSeq" id="WP_043592597.1">
    <property type="nucleotide sequence ID" value="NZ_CP031968.1"/>
</dbReference>
<dbReference type="KEGG" id="crz:D1345_23460"/>
<protein>
    <submittedName>
        <fullName evidence="2">HDOD domain-containing protein</fullName>
    </submittedName>
</protein>
<dbReference type="Pfam" id="PF08668">
    <property type="entry name" value="HDOD"/>
    <property type="match status" value="1"/>
</dbReference>
<dbReference type="GeneID" id="58562573"/>
<dbReference type="InterPro" id="IPR013976">
    <property type="entry name" value="HDOD"/>
</dbReference>
<accession>A0AAD0RUZ1</accession>
<keyword evidence="3" id="KW-1185">Reference proteome</keyword>
<dbReference type="Gene3D" id="1.10.3210.10">
    <property type="entry name" value="Hypothetical protein af1432"/>
    <property type="match status" value="1"/>
</dbReference>
<reference evidence="2 3" key="1">
    <citation type="submission" date="2018-08" db="EMBL/GenBank/DDBJ databases">
        <title>Complete genome sequence of JP2-74.</title>
        <authorList>
            <person name="Wu L."/>
        </authorList>
    </citation>
    <scope>NUCLEOTIDE SEQUENCE [LARGE SCALE GENOMIC DNA]</scope>
    <source>
        <strain evidence="2 3">JP2-74</strain>
    </source>
</reference>
<dbReference type="AlphaFoldDB" id="A0AAD0RUZ1"/>
<dbReference type="PANTHER" id="PTHR33525">
    <property type="match status" value="1"/>
</dbReference>
<dbReference type="PROSITE" id="PS51833">
    <property type="entry name" value="HDOD"/>
    <property type="match status" value="1"/>
</dbReference>
<sequence>MQVAEIFEKASGKLPMVPKVVQELVASFHRTDVNIDEITDKVGHDQVLTARVLRLANTARFGGSRRVGSLEDAIILLGFDNLRVLVIASGVTGATLGIQGFDMKAFWQRSFAMANAAKRLARLAKLDPQLGYTCGLLSNIGELVLYVAVPEQALQIDRIVAGGADRVATERMLLGMDLTEVGAELARRWNFPDEIQEAIFNQHDLLNEEVSPFALLIGLASFMTSGFNHDMSEEDMLATLPVSVMERAGLHREGLAEALPELREACTALDEMF</sequence>
<gene>
    <name evidence="2" type="ORF">D1345_23460</name>
</gene>
<dbReference type="SUPFAM" id="SSF109604">
    <property type="entry name" value="HD-domain/PDEase-like"/>
    <property type="match status" value="1"/>
</dbReference>
<name>A0AAD0RUZ1_9NEIS</name>
<evidence type="ECO:0000313" key="2">
    <source>
        <dbReference type="EMBL" id="AXT48935.1"/>
    </source>
</evidence>
<dbReference type="EMBL" id="CP031968">
    <property type="protein sequence ID" value="AXT48935.1"/>
    <property type="molecule type" value="Genomic_DNA"/>
</dbReference>
<dbReference type="PANTHER" id="PTHR33525:SF6">
    <property type="entry name" value="HDOD DOMAIN-CONTAINING PROTEIN"/>
    <property type="match status" value="1"/>
</dbReference>
<organism evidence="2 3">
    <name type="scientific">Chromobacterium rhizoryzae</name>
    <dbReference type="NCBI Taxonomy" id="1778675"/>
    <lineage>
        <taxon>Bacteria</taxon>
        <taxon>Pseudomonadati</taxon>
        <taxon>Pseudomonadota</taxon>
        <taxon>Betaproteobacteria</taxon>
        <taxon>Neisseriales</taxon>
        <taxon>Chromobacteriaceae</taxon>
        <taxon>Chromobacterium</taxon>
    </lineage>
</organism>